<reference evidence="3 4" key="1">
    <citation type="submission" date="2019-03" db="EMBL/GenBank/DDBJ databases">
        <title>Genomic Encyclopedia of Type Strains, Phase IV (KMG-IV): sequencing the most valuable type-strain genomes for metagenomic binning, comparative biology and taxonomic classification.</title>
        <authorList>
            <person name="Goeker M."/>
        </authorList>
    </citation>
    <scope>NUCLEOTIDE SEQUENCE [LARGE SCALE GENOMIC DNA]</scope>
    <source>
        <strain evidence="3 4">DSM 100059</strain>
    </source>
</reference>
<name>A0A4R8DIG8_9BACT</name>
<keyword evidence="1" id="KW-0175">Coiled coil</keyword>
<gene>
    <name evidence="3" type="ORF">EDB95_5204</name>
</gene>
<dbReference type="Proteomes" id="UP000294498">
    <property type="component" value="Unassembled WGS sequence"/>
</dbReference>
<evidence type="ECO:0000256" key="2">
    <source>
        <dbReference type="SAM" id="SignalP"/>
    </source>
</evidence>
<evidence type="ECO:0000313" key="3">
    <source>
        <dbReference type="EMBL" id="TDW97357.1"/>
    </source>
</evidence>
<sequence length="355" mass="37631">MRSLLLATACVLSLAAQAQTYVQLNPSAAQSGSTNITGTHTAGSFWGSQTTTNAGNTHFGLTEAGVTRWGIGTFQAENGTNLVGSDFAVFGYDNTGAYIGTALYIQRNTDFTAMGFGTGISTPVSFLQLKMPANGASTANSTLTFGYPNDQGNTNVAVGAVTGGYNIDFNTWRDVQPNQIGARIRAERLNNYGANNGLIQSMDLAFSTSDGGSQASLLERMRIKSNGYIGIGTTNPQSLLAVKGTITCQQVTVTQTGWSDFVFDPGYHLPSLDSVAAFSARFHHLPGVPSQADLDKTGINLGAMAKVQMQKIEELTLYQEDADKKISKLQQENADLKAELAGLKAAVQRLEAAKN</sequence>
<keyword evidence="4" id="KW-1185">Reference proteome</keyword>
<evidence type="ECO:0000256" key="1">
    <source>
        <dbReference type="SAM" id="Coils"/>
    </source>
</evidence>
<organism evidence="3 4">
    <name type="scientific">Dinghuibacter silviterrae</name>
    <dbReference type="NCBI Taxonomy" id="1539049"/>
    <lineage>
        <taxon>Bacteria</taxon>
        <taxon>Pseudomonadati</taxon>
        <taxon>Bacteroidota</taxon>
        <taxon>Chitinophagia</taxon>
        <taxon>Chitinophagales</taxon>
        <taxon>Chitinophagaceae</taxon>
        <taxon>Dinghuibacter</taxon>
    </lineage>
</organism>
<dbReference type="AlphaFoldDB" id="A0A4R8DIG8"/>
<accession>A0A4R8DIG8</accession>
<feature type="coiled-coil region" evidence="1">
    <location>
        <begin position="312"/>
        <end position="353"/>
    </location>
</feature>
<evidence type="ECO:0000313" key="4">
    <source>
        <dbReference type="Proteomes" id="UP000294498"/>
    </source>
</evidence>
<proteinExistence type="predicted"/>
<keyword evidence="2" id="KW-0732">Signal</keyword>
<evidence type="ECO:0008006" key="5">
    <source>
        <dbReference type="Google" id="ProtNLM"/>
    </source>
</evidence>
<protein>
    <recommendedName>
        <fullName evidence="5">Peptidase S74 domain-containing protein</fullName>
    </recommendedName>
</protein>
<feature type="signal peptide" evidence="2">
    <location>
        <begin position="1"/>
        <end position="18"/>
    </location>
</feature>
<dbReference type="RefSeq" id="WP_133999457.1">
    <property type="nucleotide sequence ID" value="NZ_SODV01000002.1"/>
</dbReference>
<dbReference type="EMBL" id="SODV01000002">
    <property type="protein sequence ID" value="TDW97357.1"/>
    <property type="molecule type" value="Genomic_DNA"/>
</dbReference>
<comment type="caution">
    <text evidence="3">The sequence shown here is derived from an EMBL/GenBank/DDBJ whole genome shotgun (WGS) entry which is preliminary data.</text>
</comment>
<dbReference type="OrthoDB" id="767836at2"/>
<feature type="chain" id="PRO_5020520083" description="Peptidase S74 domain-containing protein" evidence="2">
    <location>
        <begin position="19"/>
        <end position="355"/>
    </location>
</feature>